<feature type="chain" id="PRO_5006413170" description="WxL domain-containing protein" evidence="1">
    <location>
        <begin position="38"/>
        <end position="265"/>
    </location>
</feature>
<dbReference type="Pfam" id="PF13731">
    <property type="entry name" value="WxL"/>
    <property type="match status" value="1"/>
</dbReference>
<evidence type="ECO:0000313" key="3">
    <source>
        <dbReference type="EMBL" id="KRM25892.1"/>
    </source>
</evidence>
<comment type="caution">
    <text evidence="3">The sequence shown here is derived from an EMBL/GenBank/DDBJ whole genome shotgun (WGS) entry which is preliminary data.</text>
</comment>
<dbReference type="PATRIC" id="fig|1122147.4.peg.383"/>
<proteinExistence type="predicted"/>
<protein>
    <recommendedName>
        <fullName evidence="2">WxL domain-containing protein</fullName>
    </recommendedName>
</protein>
<organism evidence="3 4">
    <name type="scientific">Schleiferilactobacillus harbinensis DSM 16991</name>
    <dbReference type="NCBI Taxonomy" id="1122147"/>
    <lineage>
        <taxon>Bacteria</taxon>
        <taxon>Bacillati</taxon>
        <taxon>Bacillota</taxon>
        <taxon>Bacilli</taxon>
        <taxon>Lactobacillales</taxon>
        <taxon>Lactobacillaceae</taxon>
        <taxon>Schleiferilactobacillus</taxon>
    </lineage>
</organism>
<dbReference type="Proteomes" id="UP000050949">
    <property type="component" value="Unassembled WGS sequence"/>
</dbReference>
<reference evidence="3 4" key="1">
    <citation type="journal article" date="2015" name="Genome Announc.">
        <title>Expanding the biotechnology potential of lactobacilli through comparative genomics of 213 strains and associated genera.</title>
        <authorList>
            <person name="Sun Z."/>
            <person name="Harris H.M."/>
            <person name="McCann A."/>
            <person name="Guo C."/>
            <person name="Argimon S."/>
            <person name="Zhang W."/>
            <person name="Yang X."/>
            <person name="Jeffery I.B."/>
            <person name="Cooney J.C."/>
            <person name="Kagawa T.F."/>
            <person name="Liu W."/>
            <person name="Song Y."/>
            <person name="Salvetti E."/>
            <person name="Wrobel A."/>
            <person name="Rasinkangas P."/>
            <person name="Parkhill J."/>
            <person name="Rea M.C."/>
            <person name="O'Sullivan O."/>
            <person name="Ritari J."/>
            <person name="Douillard F.P."/>
            <person name="Paul Ross R."/>
            <person name="Yang R."/>
            <person name="Briner A.E."/>
            <person name="Felis G.E."/>
            <person name="de Vos W.M."/>
            <person name="Barrangou R."/>
            <person name="Klaenhammer T.R."/>
            <person name="Caufield P.W."/>
            <person name="Cui Y."/>
            <person name="Zhang H."/>
            <person name="O'Toole P.W."/>
        </authorList>
    </citation>
    <scope>NUCLEOTIDE SEQUENCE [LARGE SCALE GENOMIC DNA]</scope>
    <source>
        <strain evidence="3 4">DSM 16991</strain>
    </source>
</reference>
<keyword evidence="1" id="KW-0732">Signal</keyword>
<dbReference type="InterPro" id="IPR027994">
    <property type="entry name" value="WxL_dom"/>
</dbReference>
<dbReference type="AlphaFoldDB" id="A0A0R1XBP7"/>
<accession>A0A0R1XBP7</accession>
<gene>
    <name evidence="3" type="ORF">FC91_GL000368</name>
</gene>
<evidence type="ECO:0000256" key="1">
    <source>
        <dbReference type="SAM" id="SignalP"/>
    </source>
</evidence>
<sequence>MKGDVSTMMIHHAKQLTATVLSSAALLLILSPVTVGAADTTGAAAGGVGPGDSGYNLSADTTVTATANYFAATTTAGAVAKSTAEFSVLGGALELTAVPDLSFGQVNAGTILNGGDQKLTNNTVTTPSDTAKVTSKNFSANDGNSGGALVVDDLRGTGAGWNLTTQLGASFTAPDAAPLTGITLSLNAPATAQIGNADTLKLAATGIGTEAAKVVTAPSGFGIGRTSWSLTGPDAAGLHFAPQSVNVPANAIYQTDITWTLSTGA</sequence>
<feature type="domain" description="WxL" evidence="2">
    <location>
        <begin position="91"/>
        <end position="263"/>
    </location>
</feature>
<dbReference type="EMBL" id="AZFW01000095">
    <property type="protein sequence ID" value="KRM25892.1"/>
    <property type="molecule type" value="Genomic_DNA"/>
</dbReference>
<evidence type="ECO:0000259" key="2">
    <source>
        <dbReference type="Pfam" id="PF13731"/>
    </source>
</evidence>
<evidence type="ECO:0000313" key="4">
    <source>
        <dbReference type="Proteomes" id="UP000050949"/>
    </source>
</evidence>
<name>A0A0R1XBP7_9LACO</name>
<feature type="signal peptide" evidence="1">
    <location>
        <begin position="1"/>
        <end position="37"/>
    </location>
</feature>